<keyword evidence="1" id="KW-1133">Transmembrane helix</keyword>
<proteinExistence type="predicted"/>
<feature type="transmembrane region" description="Helical" evidence="1">
    <location>
        <begin position="193"/>
        <end position="209"/>
    </location>
</feature>
<evidence type="ECO:0000313" key="3">
    <source>
        <dbReference type="Proteomes" id="UP001500620"/>
    </source>
</evidence>
<feature type="transmembrane region" description="Helical" evidence="1">
    <location>
        <begin position="161"/>
        <end position="181"/>
    </location>
</feature>
<name>A0ABP8DSX2_9ACTN</name>
<reference evidence="3" key="1">
    <citation type="journal article" date="2019" name="Int. J. Syst. Evol. Microbiol.">
        <title>The Global Catalogue of Microorganisms (GCM) 10K type strain sequencing project: providing services to taxonomists for standard genome sequencing and annotation.</title>
        <authorList>
            <consortium name="The Broad Institute Genomics Platform"/>
            <consortium name="The Broad Institute Genome Sequencing Center for Infectious Disease"/>
            <person name="Wu L."/>
            <person name="Ma J."/>
        </authorList>
    </citation>
    <scope>NUCLEOTIDE SEQUENCE [LARGE SCALE GENOMIC DNA]</scope>
    <source>
        <strain evidence="3">JCM 17441</strain>
    </source>
</reference>
<comment type="caution">
    <text evidence="2">The sequence shown here is derived from an EMBL/GenBank/DDBJ whole genome shotgun (WGS) entry which is preliminary data.</text>
</comment>
<protein>
    <recommendedName>
        <fullName evidence="4">DUF998 domain-containing protein</fullName>
    </recommendedName>
</protein>
<dbReference type="RefSeq" id="WP_345141132.1">
    <property type="nucleotide sequence ID" value="NZ_BAABAT010000057.1"/>
</dbReference>
<keyword evidence="3" id="KW-1185">Reference proteome</keyword>
<evidence type="ECO:0008006" key="4">
    <source>
        <dbReference type="Google" id="ProtNLM"/>
    </source>
</evidence>
<dbReference type="InterPro" id="IPR009339">
    <property type="entry name" value="DUF998"/>
</dbReference>
<feature type="transmembrane region" description="Helical" evidence="1">
    <location>
        <begin position="83"/>
        <end position="103"/>
    </location>
</feature>
<dbReference type="Proteomes" id="UP001500620">
    <property type="component" value="Unassembled WGS sequence"/>
</dbReference>
<organism evidence="2 3">
    <name type="scientific">Dactylosporangium darangshiense</name>
    <dbReference type="NCBI Taxonomy" id="579108"/>
    <lineage>
        <taxon>Bacteria</taxon>
        <taxon>Bacillati</taxon>
        <taxon>Actinomycetota</taxon>
        <taxon>Actinomycetes</taxon>
        <taxon>Micromonosporales</taxon>
        <taxon>Micromonosporaceae</taxon>
        <taxon>Dactylosporangium</taxon>
    </lineage>
</organism>
<evidence type="ECO:0000256" key="1">
    <source>
        <dbReference type="SAM" id="Phobius"/>
    </source>
</evidence>
<feature type="transmembrane region" description="Helical" evidence="1">
    <location>
        <begin position="52"/>
        <end position="71"/>
    </location>
</feature>
<gene>
    <name evidence="2" type="ORF">GCM10022255_102900</name>
</gene>
<sequence length="223" mass="22951">MNRRTVQRVLGAAAVAGPLACVAAWAFASVSVPGYHPMRADLSALAAAGAPRPWITMSGELLLAAGFLALAARLAATLTGREAAAGIALLATTGVTVAVQALAREDCDTGLAVCMAREQAGTVSWHHQLHGLAAVLSFMTFLAAPAILAVPLRAAAHRRALATYSTLTTVAGLVLLVDYVAAPAGWNGLAERVFVTVPVAWTVVLGIGLRREPQVRATLSNCP</sequence>
<dbReference type="EMBL" id="BAABAT010000057">
    <property type="protein sequence ID" value="GAA4262932.1"/>
    <property type="molecule type" value="Genomic_DNA"/>
</dbReference>
<keyword evidence="1" id="KW-0812">Transmembrane</keyword>
<keyword evidence="1" id="KW-0472">Membrane</keyword>
<feature type="transmembrane region" description="Helical" evidence="1">
    <location>
        <begin position="129"/>
        <end position="149"/>
    </location>
</feature>
<dbReference type="Pfam" id="PF06197">
    <property type="entry name" value="DUF998"/>
    <property type="match status" value="1"/>
</dbReference>
<accession>A0ABP8DSX2</accession>
<evidence type="ECO:0000313" key="2">
    <source>
        <dbReference type="EMBL" id="GAA4262932.1"/>
    </source>
</evidence>